<gene>
    <name evidence="1" type="ORF">P245_15140</name>
</gene>
<name>A0A0E3BFE0_9BURK</name>
<sequence>MRRVDARESILSHWISWSHLVNEEGAYPRPGTAMHLFYEYLQARHPEVLDFASYSPYLELRQWIAEDCEP</sequence>
<dbReference type="EMBL" id="AWTN01000095">
    <property type="protein sequence ID" value="KGG90820.1"/>
    <property type="molecule type" value="Genomic_DNA"/>
</dbReference>
<evidence type="ECO:0000313" key="1">
    <source>
        <dbReference type="EMBL" id="KGG90820.1"/>
    </source>
</evidence>
<proteinExistence type="predicted"/>
<organism evidence="1 2">
    <name type="scientific">Comamonas thiooxydans</name>
    <dbReference type="NCBI Taxonomy" id="363952"/>
    <lineage>
        <taxon>Bacteria</taxon>
        <taxon>Pseudomonadati</taxon>
        <taxon>Pseudomonadota</taxon>
        <taxon>Betaproteobacteria</taxon>
        <taxon>Burkholderiales</taxon>
        <taxon>Comamonadaceae</taxon>
        <taxon>Comamonas</taxon>
    </lineage>
</organism>
<protein>
    <submittedName>
        <fullName evidence="1">Uncharacterized protein</fullName>
    </submittedName>
</protein>
<comment type="caution">
    <text evidence="1">The sequence shown here is derived from an EMBL/GenBank/DDBJ whole genome shotgun (WGS) entry which is preliminary data.</text>
</comment>
<dbReference type="Proteomes" id="UP000029567">
    <property type="component" value="Unassembled WGS sequence"/>
</dbReference>
<reference evidence="1 2" key="1">
    <citation type="submission" date="2013-09" db="EMBL/GenBank/DDBJ databases">
        <title>High correlation between genotypes and phenotypes of environmental bacteria Comamonas testosteroni strains.</title>
        <authorList>
            <person name="Liu L."/>
            <person name="Zhu W."/>
            <person name="Xia X."/>
            <person name="Xu B."/>
            <person name="Luo M."/>
            <person name="Wang G."/>
        </authorList>
    </citation>
    <scope>NUCLEOTIDE SEQUENCE [LARGE SCALE GENOMIC DNA]</scope>
    <source>
        <strain evidence="1 2">JL14</strain>
    </source>
</reference>
<evidence type="ECO:0000313" key="2">
    <source>
        <dbReference type="Proteomes" id="UP000029567"/>
    </source>
</evidence>
<dbReference type="AlphaFoldDB" id="A0A0E3BFE0"/>
<accession>A0A0E3BFE0</accession>